<dbReference type="Gene3D" id="3.40.50.720">
    <property type="entry name" value="NAD(P)-binding Rossmann-like Domain"/>
    <property type="match status" value="1"/>
</dbReference>
<gene>
    <name evidence="4" type="ORF">HELGO_WM25649</name>
</gene>
<dbReference type="PRINTS" id="PR00080">
    <property type="entry name" value="SDRFAMILY"/>
</dbReference>
<dbReference type="PANTHER" id="PTHR44196:SF1">
    <property type="entry name" value="DEHYDROGENASE_REDUCTASE SDR FAMILY MEMBER 7B"/>
    <property type="match status" value="1"/>
</dbReference>
<dbReference type="InterPro" id="IPR036291">
    <property type="entry name" value="NAD(P)-bd_dom_sf"/>
</dbReference>
<dbReference type="InterPro" id="IPR002347">
    <property type="entry name" value="SDR_fam"/>
</dbReference>
<evidence type="ECO:0000313" key="4">
    <source>
        <dbReference type="EMBL" id="CAA6829831.1"/>
    </source>
</evidence>
<dbReference type="EMBL" id="CACVAQ010000521">
    <property type="protein sequence ID" value="CAA6829831.1"/>
    <property type="molecule type" value="Genomic_DNA"/>
</dbReference>
<evidence type="ECO:0000256" key="2">
    <source>
        <dbReference type="ARBA" id="ARBA00023002"/>
    </source>
</evidence>
<dbReference type="GO" id="GO:0016491">
    <property type="term" value="F:oxidoreductase activity"/>
    <property type="evidence" value="ECO:0007669"/>
    <property type="project" value="UniProtKB-KW"/>
</dbReference>
<evidence type="ECO:0000256" key="3">
    <source>
        <dbReference type="RuleBase" id="RU000363"/>
    </source>
</evidence>
<organism evidence="4">
    <name type="scientific">uncultured Aureispira sp</name>
    <dbReference type="NCBI Taxonomy" id="1331704"/>
    <lineage>
        <taxon>Bacteria</taxon>
        <taxon>Pseudomonadati</taxon>
        <taxon>Bacteroidota</taxon>
        <taxon>Saprospiria</taxon>
        <taxon>Saprospirales</taxon>
        <taxon>Saprospiraceae</taxon>
        <taxon>Aureispira</taxon>
        <taxon>environmental samples</taxon>
    </lineage>
</organism>
<reference evidence="4" key="1">
    <citation type="submission" date="2020-01" db="EMBL/GenBank/DDBJ databases">
        <authorList>
            <person name="Meier V. D."/>
            <person name="Meier V D."/>
        </authorList>
    </citation>
    <scope>NUCLEOTIDE SEQUENCE</scope>
    <source>
        <strain evidence="4">HLG_WM_MAG_10</strain>
    </source>
</reference>
<accession>A0A6S6UGQ4</accession>
<sequence length="280" mass="31870">MLPKYSFLEHLLFPPTKVHQKKLRQASQQKTILITGASYGIGEASARLLAAYDVHLILVARTASKLTALKKSLEDQTAQISIYPTDLTQVEEVEALLLALKKLPNGLDVLISNAGHSIQRPIQKSLERFHDFERTMAINYFAPVRLFLGLMPLLEKRKGHMMNISAINVLLLPAPHWAAYQASKTAFDQWFRSVAIEMESYGVSSTSLYLPLVRTRMIAPTKAYQNVPAMSPEHVARLIAKSLYRPKRTWMPWWSIFARLGSFFCRGLWEFLVPKFLQKS</sequence>
<dbReference type="GO" id="GO:0016020">
    <property type="term" value="C:membrane"/>
    <property type="evidence" value="ECO:0007669"/>
    <property type="project" value="TreeGrafter"/>
</dbReference>
<dbReference type="SUPFAM" id="SSF51735">
    <property type="entry name" value="NAD(P)-binding Rossmann-fold domains"/>
    <property type="match status" value="1"/>
</dbReference>
<dbReference type="PRINTS" id="PR00081">
    <property type="entry name" value="GDHRDH"/>
</dbReference>
<name>A0A6S6UGQ4_9BACT</name>
<protein>
    <submittedName>
        <fullName evidence="4">Short-chain dehydrogenase/reductase SDR</fullName>
    </submittedName>
</protein>
<evidence type="ECO:0000256" key="1">
    <source>
        <dbReference type="ARBA" id="ARBA00006484"/>
    </source>
</evidence>
<proteinExistence type="inferred from homology"/>
<dbReference type="PANTHER" id="PTHR44196">
    <property type="entry name" value="DEHYDROGENASE/REDUCTASE SDR FAMILY MEMBER 7B"/>
    <property type="match status" value="1"/>
</dbReference>
<dbReference type="AlphaFoldDB" id="A0A6S6UGQ4"/>
<keyword evidence="2" id="KW-0560">Oxidoreductase</keyword>
<dbReference type="Pfam" id="PF00106">
    <property type="entry name" value="adh_short"/>
    <property type="match status" value="1"/>
</dbReference>
<comment type="similarity">
    <text evidence="1 3">Belongs to the short-chain dehydrogenases/reductases (SDR) family.</text>
</comment>